<dbReference type="InterPro" id="IPR000092">
    <property type="entry name" value="Polyprenyl_synt"/>
</dbReference>
<organism evidence="6">
    <name type="scientific">marine metagenome</name>
    <dbReference type="NCBI Taxonomy" id="408172"/>
    <lineage>
        <taxon>unclassified sequences</taxon>
        <taxon>metagenomes</taxon>
        <taxon>ecological metagenomes</taxon>
    </lineage>
</organism>
<evidence type="ECO:0000256" key="3">
    <source>
        <dbReference type="ARBA" id="ARBA00022679"/>
    </source>
</evidence>
<evidence type="ECO:0000256" key="4">
    <source>
        <dbReference type="ARBA" id="ARBA00022723"/>
    </source>
</evidence>
<dbReference type="GO" id="GO:0008299">
    <property type="term" value="P:isoprenoid biosynthetic process"/>
    <property type="evidence" value="ECO:0007669"/>
    <property type="project" value="InterPro"/>
</dbReference>
<dbReference type="GO" id="GO:0046872">
    <property type="term" value="F:metal ion binding"/>
    <property type="evidence" value="ECO:0007669"/>
    <property type="project" value="UniProtKB-KW"/>
</dbReference>
<reference evidence="6" key="1">
    <citation type="submission" date="2018-05" db="EMBL/GenBank/DDBJ databases">
        <authorList>
            <person name="Lanie J.A."/>
            <person name="Ng W.-L."/>
            <person name="Kazmierczak K.M."/>
            <person name="Andrzejewski T.M."/>
            <person name="Davidsen T.M."/>
            <person name="Wayne K.J."/>
            <person name="Tettelin H."/>
            <person name="Glass J.I."/>
            <person name="Rusch D."/>
            <person name="Podicherti R."/>
            <person name="Tsui H.-C.T."/>
            <person name="Winkler M.E."/>
        </authorList>
    </citation>
    <scope>NUCLEOTIDE SEQUENCE</scope>
</reference>
<dbReference type="InterPro" id="IPR008949">
    <property type="entry name" value="Isoprenoid_synthase_dom_sf"/>
</dbReference>
<keyword evidence="3" id="KW-0808">Transferase</keyword>
<dbReference type="PANTHER" id="PTHR12001:SF69">
    <property type="entry name" value="ALL TRANS-POLYPRENYL-DIPHOSPHATE SYNTHASE PDSS1"/>
    <property type="match status" value="1"/>
</dbReference>
<dbReference type="AlphaFoldDB" id="A0A383BSX6"/>
<comment type="cofactor">
    <cofactor evidence="1">
        <name>Mg(2+)</name>
        <dbReference type="ChEBI" id="CHEBI:18420"/>
    </cofactor>
</comment>
<dbReference type="GO" id="GO:0004659">
    <property type="term" value="F:prenyltransferase activity"/>
    <property type="evidence" value="ECO:0007669"/>
    <property type="project" value="InterPro"/>
</dbReference>
<dbReference type="PANTHER" id="PTHR12001">
    <property type="entry name" value="GERANYLGERANYL PYROPHOSPHATE SYNTHASE"/>
    <property type="match status" value="1"/>
</dbReference>
<accession>A0A383BSX6</accession>
<keyword evidence="5" id="KW-0460">Magnesium</keyword>
<feature type="non-terminal residue" evidence="6">
    <location>
        <position position="130"/>
    </location>
</feature>
<gene>
    <name evidence="6" type="ORF">METZ01_LOCUS475858</name>
</gene>
<evidence type="ECO:0000313" key="6">
    <source>
        <dbReference type="EMBL" id="SVE23004.1"/>
    </source>
</evidence>
<evidence type="ECO:0008006" key="7">
    <source>
        <dbReference type="Google" id="ProtNLM"/>
    </source>
</evidence>
<dbReference type="Pfam" id="PF00348">
    <property type="entry name" value="polyprenyl_synt"/>
    <property type="match status" value="1"/>
</dbReference>
<sequence>MKSSEIKKVIEIPSIWKHMEEVEKRLFEITDSKYQYLTIISQHLINAGGKRFRPLVALLSGELGKKNYSKIIDAGVAVELIHLGSLYHDDVIDKSPKRRGVESANIKWDPTLAILGGDYLMAKASELAAD</sequence>
<name>A0A383BSX6_9ZZZZ</name>
<evidence type="ECO:0000256" key="5">
    <source>
        <dbReference type="ARBA" id="ARBA00022842"/>
    </source>
</evidence>
<keyword evidence="4" id="KW-0479">Metal-binding</keyword>
<dbReference type="SUPFAM" id="SSF48576">
    <property type="entry name" value="Terpenoid synthases"/>
    <property type="match status" value="1"/>
</dbReference>
<evidence type="ECO:0000256" key="1">
    <source>
        <dbReference type="ARBA" id="ARBA00001946"/>
    </source>
</evidence>
<comment type="similarity">
    <text evidence="2">Belongs to the FPP/GGPP synthase family.</text>
</comment>
<proteinExistence type="inferred from homology"/>
<dbReference type="Gene3D" id="1.10.600.10">
    <property type="entry name" value="Farnesyl Diphosphate Synthase"/>
    <property type="match status" value="1"/>
</dbReference>
<protein>
    <recommendedName>
        <fullName evidence="7">Polyprenyl synthetase family protein</fullName>
    </recommendedName>
</protein>
<evidence type="ECO:0000256" key="2">
    <source>
        <dbReference type="ARBA" id="ARBA00006706"/>
    </source>
</evidence>
<dbReference type="EMBL" id="UINC01202961">
    <property type="protein sequence ID" value="SVE23004.1"/>
    <property type="molecule type" value="Genomic_DNA"/>
</dbReference>